<dbReference type="AlphaFoldDB" id="A0A069D431"/>
<comment type="caution">
    <text evidence="5">The sequence shown here is derived from an EMBL/GenBank/DDBJ whole genome shotgun (WGS) entry which is preliminary data.</text>
</comment>
<feature type="domain" description="Calcineurin-like phosphoesterase" evidence="4">
    <location>
        <begin position="49"/>
        <end position="209"/>
    </location>
</feature>
<accession>A0A069D431</accession>
<dbReference type="Pfam" id="PF00149">
    <property type="entry name" value="Metallophos"/>
    <property type="match status" value="1"/>
</dbReference>
<keyword evidence="2" id="KW-0378">Hydrolase</keyword>
<dbReference type="CDD" id="cd07385">
    <property type="entry name" value="MPP_YkuE_C"/>
    <property type="match status" value="1"/>
</dbReference>
<protein>
    <recommendedName>
        <fullName evidence="4">Calcineurin-like phosphoesterase domain-containing protein</fullName>
    </recommendedName>
</protein>
<evidence type="ECO:0000256" key="3">
    <source>
        <dbReference type="SAM" id="SignalP"/>
    </source>
</evidence>
<dbReference type="PANTHER" id="PTHR31302:SF31">
    <property type="entry name" value="PHOSPHODIESTERASE YAEI"/>
    <property type="match status" value="1"/>
</dbReference>
<dbReference type="GO" id="GO:0009245">
    <property type="term" value="P:lipid A biosynthetic process"/>
    <property type="evidence" value="ECO:0007669"/>
    <property type="project" value="TreeGrafter"/>
</dbReference>
<evidence type="ECO:0000259" key="4">
    <source>
        <dbReference type="Pfam" id="PF00149"/>
    </source>
</evidence>
<dbReference type="PROSITE" id="PS51257">
    <property type="entry name" value="PROKAR_LIPOPROTEIN"/>
    <property type="match status" value="1"/>
</dbReference>
<organism evidence="5 6">
    <name type="scientific">Bacteroides graminisolvens DSM 19988 = JCM 15093</name>
    <dbReference type="NCBI Taxonomy" id="1121097"/>
    <lineage>
        <taxon>Bacteria</taxon>
        <taxon>Pseudomonadati</taxon>
        <taxon>Bacteroidota</taxon>
        <taxon>Bacteroidia</taxon>
        <taxon>Bacteroidales</taxon>
        <taxon>Bacteroidaceae</taxon>
        <taxon>Bacteroides</taxon>
    </lineage>
</organism>
<evidence type="ECO:0000256" key="1">
    <source>
        <dbReference type="ARBA" id="ARBA00022723"/>
    </source>
</evidence>
<dbReference type="InterPro" id="IPR004843">
    <property type="entry name" value="Calcineurin-like_PHP"/>
</dbReference>
<name>A0A069D431_9BACE</name>
<keyword evidence="1" id="KW-0479">Metal-binding</keyword>
<feature type="chain" id="PRO_5001659895" description="Calcineurin-like phosphoesterase domain-containing protein" evidence="3">
    <location>
        <begin position="22"/>
        <end position="273"/>
    </location>
</feature>
<dbReference type="InterPro" id="IPR029052">
    <property type="entry name" value="Metallo-depent_PP-like"/>
</dbReference>
<evidence type="ECO:0000313" key="5">
    <source>
        <dbReference type="EMBL" id="GAK37041.1"/>
    </source>
</evidence>
<proteinExistence type="predicted"/>
<keyword evidence="6" id="KW-1185">Reference proteome</keyword>
<dbReference type="InterPro" id="IPR051158">
    <property type="entry name" value="Metallophosphoesterase_sf"/>
</dbReference>
<evidence type="ECO:0000313" key="6">
    <source>
        <dbReference type="Proteomes" id="UP000027601"/>
    </source>
</evidence>
<dbReference type="PANTHER" id="PTHR31302">
    <property type="entry name" value="TRANSMEMBRANE PROTEIN WITH METALLOPHOSPHOESTERASE DOMAIN-RELATED"/>
    <property type="match status" value="1"/>
</dbReference>
<gene>
    <name evidence="5" type="ORF">JCM15093_2258</name>
</gene>
<dbReference type="OrthoDB" id="9780884at2"/>
<dbReference type="STRING" id="1121097.GCA_000428125_02669"/>
<dbReference type="GO" id="GO:0046872">
    <property type="term" value="F:metal ion binding"/>
    <property type="evidence" value="ECO:0007669"/>
    <property type="project" value="UniProtKB-KW"/>
</dbReference>
<keyword evidence="3" id="KW-0732">Signal</keyword>
<dbReference type="eggNOG" id="COG1408">
    <property type="taxonomic scope" value="Bacteria"/>
</dbReference>
<dbReference type="GO" id="GO:0016020">
    <property type="term" value="C:membrane"/>
    <property type="evidence" value="ECO:0007669"/>
    <property type="project" value="GOC"/>
</dbReference>
<feature type="signal peptide" evidence="3">
    <location>
        <begin position="1"/>
        <end position="21"/>
    </location>
</feature>
<dbReference type="GO" id="GO:0008758">
    <property type="term" value="F:UDP-2,3-diacylglucosamine hydrolase activity"/>
    <property type="evidence" value="ECO:0007669"/>
    <property type="project" value="TreeGrafter"/>
</dbReference>
<sequence length="273" mass="30197">MKRIVWLCSCVLLLFSSCATLNVTHPGLGRVKKYDFAHKDVPASFNGFTIAFISDLHYKSKFTEKRLRGLVKTINKLHPDLLLMGGDYQEGCQFVNELCACLSEIKTPYGTLGVMGNNDYERCYDDIVNGMRTHGIRILEHELDTVRKENSRIIIAGVRNPFDLQANGVSPSTNLSPDDFVILLTHTPDYAEQVPIPNSDLVLAGHTHGGQVTLFGLYAPVIPSAYGQRFRSGLRHTTAGIPVIITNGIGTSRKSVRLFAPSEVVLIRLIALQ</sequence>
<dbReference type="Proteomes" id="UP000027601">
    <property type="component" value="Unassembled WGS sequence"/>
</dbReference>
<dbReference type="EMBL" id="BAJS01000013">
    <property type="protein sequence ID" value="GAK37041.1"/>
    <property type="molecule type" value="Genomic_DNA"/>
</dbReference>
<reference evidence="5 6" key="1">
    <citation type="journal article" date="2015" name="Microbes Environ.">
        <title>Distribution and evolution of nitrogen fixation genes in the phylum bacteroidetes.</title>
        <authorList>
            <person name="Inoue J."/>
            <person name="Oshima K."/>
            <person name="Suda W."/>
            <person name="Sakamoto M."/>
            <person name="Iino T."/>
            <person name="Noda S."/>
            <person name="Hongoh Y."/>
            <person name="Hattori M."/>
            <person name="Ohkuma M."/>
        </authorList>
    </citation>
    <scope>NUCLEOTIDE SEQUENCE [LARGE SCALE GENOMIC DNA]</scope>
    <source>
        <strain evidence="5 6">JCM 15093</strain>
    </source>
</reference>
<dbReference type="SUPFAM" id="SSF56300">
    <property type="entry name" value="Metallo-dependent phosphatases"/>
    <property type="match status" value="1"/>
</dbReference>
<dbReference type="RefSeq" id="WP_024996815.1">
    <property type="nucleotide sequence ID" value="NZ_ATZI01000014.1"/>
</dbReference>
<evidence type="ECO:0000256" key="2">
    <source>
        <dbReference type="ARBA" id="ARBA00022801"/>
    </source>
</evidence>
<dbReference type="Gene3D" id="3.60.21.10">
    <property type="match status" value="1"/>
</dbReference>